<name>A0A813WLE9_9BILA</name>
<dbReference type="Proteomes" id="UP000663891">
    <property type="component" value="Unassembled WGS sequence"/>
</dbReference>
<evidence type="ECO:0000256" key="1">
    <source>
        <dbReference type="SAM" id="SignalP"/>
    </source>
</evidence>
<dbReference type="AlphaFoldDB" id="A0A813WLE9"/>
<dbReference type="EMBL" id="CAJOAY010001400">
    <property type="protein sequence ID" value="CAF3838076.1"/>
    <property type="molecule type" value="Genomic_DNA"/>
</dbReference>
<proteinExistence type="predicted"/>
<accession>A0A813WLE9</accession>
<protein>
    <recommendedName>
        <fullName evidence="5">DUF2817 domain-containing protein</fullName>
    </recommendedName>
</protein>
<evidence type="ECO:0000313" key="4">
    <source>
        <dbReference type="Proteomes" id="UP000663891"/>
    </source>
</evidence>
<dbReference type="Pfam" id="PF10994">
    <property type="entry name" value="DUF2817"/>
    <property type="match status" value="1"/>
</dbReference>
<dbReference type="EMBL" id="CAJNON010000044">
    <property type="protein sequence ID" value="CAF0857583.1"/>
    <property type="molecule type" value="Genomic_DNA"/>
</dbReference>
<dbReference type="Proteomes" id="UP000663881">
    <property type="component" value="Unassembled WGS sequence"/>
</dbReference>
<dbReference type="InterPro" id="IPR021259">
    <property type="entry name" value="DUF2817"/>
</dbReference>
<evidence type="ECO:0008006" key="5">
    <source>
        <dbReference type="Google" id="ProtNLM"/>
    </source>
</evidence>
<evidence type="ECO:0000313" key="3">
    <source>
        <dbReference type="EMBL" id="CAF3838076.1"/>
    </source>
</evidence>
<dbReference type="SUPFAM" id="SSF53187">
    <property type="entry name" value="Zn-dependent exopeptidases"/>
    <property type="match status" value="1"/>
</dbReference>
<feature type="chain" id="PRO_5036409561" description="DUF2817 domain-containing protein" evidence="1">
    <location>
        <begin position="24"/>
        <end position="412"/>
    </location>
</feature>
<gene>
    <name evidence="3" type="ORF">OKA104_LOCUS20719</name>
    <name evidence="2" type="ORF">VCS650_LOCUS7014</name>
</gene>
<reference evidence="2" key="1">
    <citation type="submission" date="2021-02" db="EMBL/GenBank/DDBJ databases">
        <authorList>
            <person name="Nowell W R."/>
        </authorList>
    </citation>
    <scope>NUCLEOTIDE SEQUENCE</scope>
</reference>
<comment type="caution">
    <text evidence="2">The sequence shown here is derived from an EMBL/GenBank/DDBJ whole genome shotgun (WGS) entry which is preliminary data.</text>
</comment>
<keyword evidence="1" id="KW-0732">Signal</keyword>
<feature type="signal peptide" evidence="1">
    <location>
        <begin position="1"/>
        <end position="23"/>
    </location>
</feature>
<dbReference type="OrthoDB" id="270449at2759"/>
<sequence length="412" mass="46426">MKVIQQFRLYILTICCLIHITYTSESDNFFYSNTVPEATNKFVVACLNAKGSLEYFDHPSKGANGEQLQATVCALGNPQARSIIYTISGTHGIEGFAGSMAQISMLRMPSSTIGDNVRVIHLHMINPYGASFISKENEQNADQLKNGAQYYSLNYDNPILQRLIDGIDLPNLSNSTVQQQAFALFAQLYNEYGENAVNTAMKTGQGKRPQGIAYFGPSKSWSSETSEQVVNKYLQNADNILLIDWHTAVGLYGNWTYLPLDNDSTMTFKRWIPDAPTEPNDIVVATGGELPYSYIKTISGAKRMIRVFWEAGTYPVTPNINAMFFLRLHCRFYRNATEPFCQDIIAQTKEYFYPQGADWKILTYNAVNEYLPRVVSGFVAEVSNGTPVLRFHFFTMTGLLFCLLQFTIQLTR</sequence>
<evidence type="ECO:0000313" key="2">
    <source>
        <dbReference type="EMBL" id="CAF0857583.1"/>
    </source>
</evidence>
<dbReference type="Gene3D" id="3.40.630.10">
    <property type="entry name" value="Zn peptidases"/>
    <property type="match status" value="1"/>
</dbReference>
<organism evidence="2 4">
    <name type="scientific">Adineta steineri</name>
    <dbReference type="NCBI Taxonomy" id="433720"/>
    <lineage>
        <taxon>Eukaryota</taxon>
        <taxon>Metazoa</taxon>
        <taxon>Spiralia</taxon>
        <taxon>Gnathifera</taxon>
        <taxon>Rotifera</taxon>
        <taxon>Eurotatoria</taxon>
        <taxon>Bdelloidea</taxon>
        <taxon>Adinetida</taxon>
        <taxon>Adinetidae</taxon>
        <taxon>Adineta</taxon>
    </lineage>
</organism>